<evidence type="ECO:0000313" key="1">
    <source>
        <dbReference type="EMBL" id="BCL61610.1"/>
    </source>
</evidence>
<dbReference type="PROSITE" id="PS51257">
    <property type="entry name" value="PROKAR_LIPOPROTEIN"/>
    <property type="match status" value="1"/>
</dbReference>
<dbReference type="AlphaFoldDB" id="A0A8D5JPT3"/>
<organism evidence="1 2">
    <name type="scientific">Desulfomarina profundi</name>
    <dbReference type="NCBI Taxonomy" id="2772557"/>
    <lineage>
        <taxon>Bacteria</taxon>
        <taxon>Pseudomonadati</taxon>
        <taxon>Thermodesulfobacteriota</taxon>
        <taxon>Desulfobulbia</taxon>
        <taxon>Desulfobulbales</taxon>
        <taxon>Desulfobulbaceae</taxon>
        <taxon>Desulfomarina</taxon>
    </lineage>
</organism>
<name>A0A8D5JPT3_9BACT</name>
<proteinExistence type="predicted"/>
<protein>
    <submittedName>
        <fullName evidence="1">Uncharacterized protein</fullName>
    </submittedName>
</protein>
<evidence type="ECO:0000313" key="2">
    <source>
        <dbReference type="Proteomes" id="UP000826725"/>
    </source>
</evidence>
<accession>A0A8D5JPT3</accession>
<dbReference type="RefSeq" id="WP_228854040.1">
    <property type="nucleotide sequence ID" value="NZ_AP024086.1"/>
</dbReference>
<dbReference type="KEGG" id="dbk:DGMP_23030"/>
<reference evidence="1" key="1">
    <citation type="submission" date="2020-09" db="EMBL/GenBank/DDBJ databases">
        <title>Desulfogranum mesoprofundum gen. nov., sp. nov., a novel mesophilic, sulfate-reducing chemolithoautotroph isolated from a deep-sea hydrothermal vent chimney in the Suiyo Seamount.</title>
        <authorList>
            <person name="Hashimoto Y."/>
            <person name="Nakagawa S."/>
        </authorList>
    </citation>
    <scope>NUCLEOTIDE SEQUENCE</scope>
    <source>
        <strain evidence="1">KT2</strain>
    </source>
</reference>
<dbReference type="Proteomes" id="UP000826725">
    <property type="component" value="Chromosome"/>
</dbReference>
<keyword evidence="2" id="KW-1185">Reference proteome</keyword>
<gene>
    <name evidence="1" type="ORF">DGMP_23030</name>
</gene>
<sequence length="261" mass="29769">MKRTGLTFSLCCLILFSSGCEYEHRNLQGVVKDENGEVIPGVSVIACYSGWSWTNGGLVWDKSFCSQPARTDKSGKYSIDFRGPPAMRLRAVKDGWVQTHNFSSADKQIILVKKETYQARLAREANLKKMLFLKRQPNESDREYYIRVIQPASDRVTLQYMNRKLTVLQSALVDGNRALFAVMGERQTVFHFSREVILKNNRKPVISQTTVSMQDNNHDTDMFFIDMDFRGQNSSPPTKPTLLVPSIHAEFGMRIKSTSQQ</sequence>
<dbReference type="EMBL" id="AP024086">
    <property type="protein sequence ID" value="BCL61610.1"/>
    <property type="molecule type" value="Genomic_DNA"/>
</dbReference>